<keyword evidence="4" id="KW-0812">Transmembrane</keyword>
<dbReference type="EMBL" id="WKQE01000063">
    <property type="protein sequence ID" value="MSC82275.1"/>
    <property type="molecule type" value="Genomic_DNA"/>
</dbReference>
<dbReference type="SUPFAM" id="SSF63817">
    <property type="entry name" value="Sortase"/>
    <property type="match status" value="1"/>
</dbReference>
<proteinExistence type="predicted"/>
<dbReference type="Pfam" id="PF04203">
    <property type="entry name" value="Sortase"/>
    <property type="match status" value="1"/>
</dbReference>
<dbReference type="Pfam" id="PF17802">
    <property type="entry name" value="SpaA"/>
    <property type="match status" value="1"/>
</dbReference>
<dbReference type="Gene3D" id="2.60.40.10">
    <property type="entry name" value="Immunoglobulins"/>
    <property type="match status" value="1"/>
</dbReference>
<protein>
    <submittedName>
        <fullName evidence="6">Class B sortase</fullName>
        <ecNumber evidence="6">3.4.22.71</ecNumber>
    </submittedName>
</protein>
<keyword evidence="4" id="KW-1133">Transmembrane helix</keyword>
<evidence type="ECO:0000256" key="3">
    <source>
        <dbReference type="SAM" id="MobiDB-lite"/>
    </source>
</evidence>
<dbReference type="InterPro" id="IPR023365">
    <property type="entry name" value="Sortase_dom-sf"/>
</dbReference>
<evidence type="ECO:0000256" key="1">
    <source>
        <dbReference type="ARBA" id="ARBA00022801"/>
    </source>
</evidence>
<dbReference type="Gene3D" id="2.40.260.10">
    <property type="entry name" value="Sortase"/>
    <property type="match status" value="1"/>
</dbReference>
<dbReference type="InterPro" id="IPR041033">
    <property type="entry name" value="SpaA_PFL_dom_1"/>
</dbReference>
<feature type="transmembrane region" description="Helical" evidence="4">
    <location>
        <begin position="127"/>
        <end position="149"/>
    </location>
</feature>
<feature type="active site" description="Proton donor/acceptor" evidence="2">
    <location>
        <position position="305"/>
    </location>
</feature>
<evidence type="ECO:0000259" key="5">
    <source>
        <dbReference type="Pfam" id="PF17802"/>
    </source>
</evidence>
<feature type="domain" description="SpaA-like prealbumin fold" evidence="5">
    <location>
        <begin position="6"/>
        <end position="92"/>
    </location>
</feature>
<reference evidence="6 7" key="1">
    <citation type="journal article" date="2019" name="Nat. Med.">
        <title>A library of human gut bacterial isolates paired with longitudinal multiomics data enables mechanistic microbiome research.</title>
        <authorList>
            <person name="Poyet M."/>
            <person name="Groussin M."/>
            <person name="Gibbons S.M."/>
            <person name="Avila-Pacheco J."/>
            <person name="Jiang X."/>
            <person name="Kearney S.M."/>
            <person name="Perrotta A.R."/>
            <person name="Berdy B."/>
            <person name="Zhao S."/>
            <person name="Lieberman T.D."/>
            <person name="Swanson P.K."/>
            <person name="Smith M."/>
            <person name="Roesemann S."/>
            <person name="Alexander J.E."/>
            <person name="Rich S.A."/>
            <person name="Livny J."/>
            <person name="Vlamakis H."/>
            <person name="Clish C."/>
            <person name="Bullock K."/>
            <person name="Deik A."/>
            <person name="Scott J."/>
            <person name="Pierce K.A."/>
            <person name="Xavier R.J."/>
            <person name="Alm E.J."/>
        </authorList>
    </citation>
    <scope>NUCLEOTIDE SEQUENCE [LARGE SCALE GENOMIC DNA]</scope>
    <source>
        <strain evidence="6 7">BIOML-B9</strain>
    </source>
</reference>
<sequence length="424" mass="46823">NEAYRGNLKITKDSSDGRKDGFAIEVKSADGSYCETFTTPKSGVIEVKGLRVGIYTVTEVANRASKDYIIPDAATVEIKADQTSTVQFFNEKPEKPDNPKNPEKPSVPSNPSTPQKPVPQTGDDPYIFLYGGLLAAALIGGSVFAVYYFKKGKYSRTSLKRTAVGVSVLSLCVLVALGSGFLVFRDLNQYAESKDAYRDLAGYVEVPEQTASPESAPDPTEPKRDDADIVLPSVDFETLRENGPDIIGWLSLPDTVLNYPVTQTDNNEYYLNHLYDGTYNKVGCLFADYENRADFSDRNTIIYGHNMRDGSMFALLNRYDEQSYFDAHRQMYLVTPKGGYVMEIFAAFAAKPEESGSETSPWQLSWKDDGAYTTWLTAMKERSAVESDVTVTCSDKVLTLSTCTPGGTGRFLVMGKLVKVDNEI</sequence>
<gene>
    <name evidence="6" type="primary">srtB</name>
    <name evidence="6" type="ORF">GKD85_16095</name>
</gene>
<dbReference type="NCBIfam" id="TIGR03064">
    <property type="entry name" value="sortase_srtB"/>
    <property type="match status" value="1"/>
</dbReference>
<accession>A0A6L5TKR1</accession>
<evidence type="ECO:0000256" key="2">
    <source>
        <dbReference type="PIRSR" id="PIRSR605754-1"/>
    </source>
</evidence>
<dbReference type="GO" id="GO:0016787">
    <property type="term" value="F:hydrolase activity"/>
    <property type="evidence" value="ECO:0007669"/>
    <property type="project" value="UniProtKB-KW"/>
</dbReference>
<keyword evidence="4" id="KW-0472">Membrane</keyword>
<evidence type="ECO:0000313" key="7">
    <source>
        <dbReference type="Proteomes" id="UP000477010"/>
    </source>
</evidence>
<keyword evidence="1 6" id="KW-0378">Hydrolase</keyword>
<dbReference type="CDD" id="cd05826">
    <property type="entry name" value="Sortase_B"/>
    <property type="match status" value="1"/>
</dbReference>
<organism evidence="6 7">
    <name type="scientific">Faecalibacterium prausnitzii</name>
    <dbReference type="NCBI Taxonomy" id="853"/>
    <lineage>
        <taxon>Bacteria</taxon>
        <taxon>Bacillati</taxon>
        <taxon>Bacillota</taxon>
        <taxon>Clostridia</taxon>
        <taxon>Eubacteriales</taxon>
        <taxon>Oscillospiraceae</taxon>
        <taxon>Faecalibacterium</taxon>
    </lineage>
</organism>
<feature type="transmembrane region" description="Helical" evidence="4">
    <location>
        <begin position="161"/>
        <end position="184"/>
    </location>
</feature>
<dbReference type="InterPro" id="IPR005754">
    <property type="entry name" value="Sortase"/>
</dbReference>
<dbReference type="RefSeq" id="WP_154274925.1">
    <property type="nucleotide sequence ID" value="NZ_WKQE01000063.1"/>
</dbReference>
<evidence type="ECO:0000313" key="6">
    <source>
        <dbReference type="EMBL" id="MSC82275.1"/>
    </source>
</evidence>
<feature type="active site" description="Acyl-thioester intermediate" evidence="2">
    <location>
        <position position="403"/>
    </location>
</feature>
<dbReference type="Proteomes" id="UP000477010">
    <property type="component" value="Unassembled WGS sequence"/>
</dbReference>
<evidence type="ECO:0000256" key="4">
    <source>
        <dbReference type="SAM" id="Phobius"/>
    </source>
</evidence>
<feature type="region of interest" description="Disordered" evidence="3">
    <location>
        <begin position="89"/>
        <end position="120"/>
    </location>
</feature>
<dbReference type="EC" id="3.4.22.71" evidence="6"/>
<name>A0A6L5TKR1_9FIRM</name>
<feature type="non-terminal residue" evidence="6">
    <location>
        <position position="1"/>
    </location>
</feature>
<dbReference type="InterPro" id="IPR013783">
    <property type="entry name" value="Ig-like_fold"/>
</dbReference>
<feature type="compositionally biased region" description="Basic and acidic residues" evidence="3">
    <location>
        <begin position="91"/>
        <end position="103"/>
    </location>
</feature>
<dbReference type="InterPro" id="IPR009835">
    <property type="entry name" value="SrtB"/>
</dbReference>
<comment type="caution">
    <text evidence="6">The sequence shown here is derived from an EMBL/GenBank/DDBJ whole genome shotgun (WGS) entry which is preliminary data.</text>
</comment>
<dbReference type="AlphaFoldDB" id="A0A6L5TKR1"/>